<name>A0AAX1Z4M2_CAMJU</name>
<dbReference type="SMART" id="SM00635">
    <property type="entry name" value="BID_2"/>
    <property type="match status" value="2"/>
</dbReference>
<reference evidence="2" key="1">
    <citation type="submission" date="2018-01" db="EMBL/GenBank/DDBJ databases">
        <authorList>
            <person name="Kovanen S."/>
            <person name="Nieminen T."/>
            <person name="Pohja-Mykra M."/>
            <person name="Raunio-Saarnisto M."/>
            <person name="Sauvala M."/>
            <person name="Fredriksson-Ahomaa M."/>
            <person name="Hanninen M.-L."/>
            <person name="Kivisto R."/>
        </authorList>
    </citation>
    <scope>NUCLEOTIDE SEQUENCE</scope>
    <source>
        <strain evidence="2">SO-26</strain>
    </source>
</reference>
<proteinExistence type="predicted"/>
<feature type="domain" description="BIG2" evidence="1">
    <location>
        <begin position="212"/>
        <end position="287"/>
    </location>
</feature>
<dbReference type="Proteomes" id="UP000287197">
    <property type="component" value="Unassembled WGS sequence"/>
</dbReference>
<dbReference type="Gene3D" id="2.60.40.1080">
    <property type="match status" value="2"/>
</dbReference>
<evidence type="ECO:0000259" key="1">
    <source>
        <dbReference type="SMART" id="SM00635"/>
    </source>
</evidence>
<dbReference type="EMBL" id="PQZD01000003">
    <property type="protein sequence ID" value="RTI48489.1"/>
    <property type="molecule type" value="Genomic_DNA"/>
</dbReference>
<gene>
    <name evidence="2" type="ORF">C3I27_03485</name>
</gene>
<accession>A0AAX1Z4M2</accession>
<dbReference type="InterPro" id="IPR003343">
    <property type="entry name" value="Big_2"/>
</dbReference>
<organism evidence="2 3">
    <name type="scientific">Campylobacter jejuni</name>
    <dbReference type="NCBI Taxonomy" id="197"/>
    <lineage>
        <taxon>Bacteria</taxon>
        <taxon>Pseudomonadati</taxon>
        <taxon>Campylobacterota</taxon>
        <taxon>Epsilonproteobacteria</taxon>
        <taxon>Campylobacterales</taxon>
        <taxon>Campylobacteraceae</taxon>
        <taxon>Campylobacter</taxon>
    </lineage>
</organism>
<dbReference type="Pfam" id="PF02368">
    <property type="entry name" value="Big_2"/>
    <property type="match status" value="1"/>
</dbReference>
<dbReference type="AlphaFoldDB" id="A0AAX1Z4M2"/>
<evidence type="ECO:0000313" key="3">
    <source>
        <dbReference type="Proteomes" id="UP000287197"/>
    </source>
</evidence>
<feature type="domain" description="BIG2" evidence="1">
    <location>
        <begin position="38"/>
        <end position="113"/>
    </location>
</feature>
<comment type="caution">
    <text evidence="2">The sequence shown here is derived from an EMBL/GenBank/DDBJ whole genome shotgun (WGS) entry which is preliminary data.</text>
</comment>
<dbReference type="RefSeq" id="WP_126262811.1">
    <property type="nucleotide sequence ID" value="NZ_PQZD01000003.1"/>
</dbReference>
<sequence>MAGYNEFKGCLYNDTDYKEARKADEKAFNDEIVEADAPDTDLTLQSDSVTVAEGAQATVTATTKASEVTAESKNKGTAAVSVEGGKTIKISGVKAGNTKVTVTADTDGTKPTTKEIAVKVTPAKPATPVLTSSNKVVQAGQQLQLTVQAVDGVTFEASVPQDKGSTSVSNNTITYTAHSPSATESVDVTIKAKKGDQYSDPLTVSVSVQVPVVTTLELNPADKQTIEKGQTKDINVTTNASDFTVESNNANATVQKSSGKFTITAATKGTSEITVKATANGGSEKVVKLSVEVTEPARD</sequence>
<reference evidence="2" key="2">
    <citation type="journal article" date="2019" name="Appl. Environ. Microbiol.">
        <title>Population genetics and characterization of Campylobacter jejuni isolates in western jackdaws and game birds in Finland.</title>
        <authorList>
            <person name="Kovanen S."/>
            <person name="Rossi M."/>
            <person name="Pohja-Mykra M."/>
            <person name="Nieminen T."/>
            <person name="Raunio-Saarnisto M."/>
            <person name="Sauvala M."/>
            <person name="Fredriksson-Ahomaa M."/>
            <person name="Hanninen M.L."/>
            <person name="Kivisto R."/>
        </authorList>
    </citation>
    <scope>NUCLEOTIDE SEQUENCE</scope>
    <source>
        <strain evidence="2">SO-26</strain>
    </source>
</reference>
<evidence type="ECO:0000313" key="2">
    <source>
        <dbReference type="EMBL" id="RTI48489.1"/>
    </source>
</evidence>
<protein>
    <recommendedName>
        <fullName evidence="1">BIG2 domain-containing protein</fullName>
    </recommendedName>
</protein>